<evidence type="ECO:0000313" key="3">
    <source>
        <dbReference type="Proteomes" id="UP000887116"/>
    </source>
</evidence>
<sequence>METADSKQENYQNQSTDIMEDKINTLTSISPNEVVDTRPKEETSADTIEEKVQNVVPLKYKNVTKKILNLIQQNHREIY</sequence>
<evidence type="ECO:0000256" key="1">
    <source>
        <dbReference type="SAM" id="MobiDB-lite"/>
    </source>
</evidence>
<name>A0A8X6EYI6_TRICU</name>
<feature type="region of interest" description="Disordered" evidence="1">
    <location>
        <begin position="1"/>
        <end position="25"/>
    </location>
</feature>
<comment type="caution">
    <text evidence="2">The sequence shown here is derived from an EMBL/GenBank/DDBJ whole genome shotgun (WGS) entry which is preliminary data.</text>
</comment>
<protein>
    <submittedName>
        <fullName evidence="2">Uncharacterized protein</fullName>
    </submittedName>
</protein>
<dbReference type="AlphaFoldDB" id="A0A8X6EYI6"/>
<evidence type="ECO:0000313" key="2">
    <source>
        <dbReference type="EMBL" id="GFQ64947.1"/>
    </source>
</evidence>
<organism evidence="2 3">
    <name type="scientific">Trichonephila clavata</name>
    <name type="common">Joro spider</name>
    <name type="synonym">Nephila clavata</name>
    <dbReference type="NCBI Taxonomy" id="2740835"/>
    <lineage>
        <taxon>Eukaryota</taxon>
        <taxon>Metazoa</taxon>
        <taxon>Ecdysozoa</taxon>
        <taxon>Arthropoda</taxon>
        <taxon>Chelicerata</taxon>
        <taxon>Arachnida</taxon>
        <taxon>Araneae</taxon>
        <taxon>Araneomorphae</taxon>
        <taxon>Entelegynae</taxon>
        <taxon>Araneoidea</taxon>
        <taxon>Nephilidae</taxon>
        <taxon>Trichonephila</taxon>
    </lineage>
</organism>
<reference evidence="2" key="1">
    <citation type="submission" date="2020-07" db="EMBL/GenBank/DDBJ databases">
        <title>Multicomponent nature underlies the extraordinary mechanical properties of spider dragline silk.</title>
        <authorList>
            <person name="Kono N."/>
            <person name="Nakamura H."/>
            <person name="Mori M."/>
            <person name="Yoshida Y."/>
            <person name="Ohtoshi R."/>
            <person name="Malay A.D."/>
            <person name="Moran D.A.P."/>
            <person name="Tomita M."/>
            <person name="Numata K."/>
            <person name="Arakawa K."/>
        </authorList>
    </citation>
    <scope>NUCLEOTIDE SEQUENCE</scope>
</reference>
<dbReference type="Proteomes" id="UP000887116">
    <property type="component" value="Unassembled WGS sequence"/>
</dbReference>
<gene>
    <name evidence="2" type="ORF">TNCT_505461</name>
</gene>
<dbReference type="EMBL" id="BMAO01010116">
    <property type="protein sequence ID" value="GFQ64947.1"/>
    <property type="molecule type" value="Genomic_DNA"/>
</dbReference>
<keyword evidence="3" id="KW-1185">Reference proteome</keyword>
<accession>A0A8X6EYI6</accession>
<proteinExistence type="predicted"/>